<evidence type="ECO:0000259" key="2">
    <source>
        <dbReference type="Pfam" id="PF06985"/>
    </source>
</evidence>
<dbReference type="OrthoDB" id="2727312at2759"/>
<sequence length="220" mass="24838">MEEAVLSRCGDIQWHRFCLPSFPIFFPTNAQTFNFACVIFGSVTVFGILSWYFVPEEKWLRREQVLQALAVADEPLHAESFVGDSSHVYRSVGVKCLSSNPVRGCASLLVVFPTHPSSIICEEVSFDDIQDLDRAKGLEGYRKIQACCARALADGYRWVWIDTCCINKNSSAELSEAINSMYAWYQKSGVRYAFLDDAIRSGAHYRHCTLHVLGCEETNK</sequence>
<accession>A0A1C7M530</accession>
<evidence type="ECO:0000256" key="1">
    <source>
        <dbReference type="SAM" id="Phobius"/>
    </source>
</evidence>
<dbReference type="InterPro" id="IPR010730">
    <property type="entry name" value="HET"/>
</dbReference>
<keyword evidence="1" id="KW-0472">Membrane</keyword>
<keyword evidence="1" id="KW-1133">Transmembrane helix</keyword>
<evidence type="ECO:0000313" key="3">
    <source>
        <dbReference type="EMBL" id="OBZ71858.1"/>
    </source>
</evidence>
<proteinExistence type="predicted"/>
<feature type="transmembrane region" description="Helical" evidence="1">
    <location>
        <begin position="33"/>
        <end position="54"/>
    </location>
</feature>
<name>A0A1C7M530_GRIFR</name>
<protein>
    <recommendedName>
        <fullName evidence="2">Heterokaryon incompatibility domain-containing protein</fullName>
    </recommendedName>
</protein>
<organism evidence="3 4">
    <name type="scientific">Grifola frondosa</name>
    <name type="common">Maitake</name>
    <name type="synonym">Polyporus frondosus</name>
    <dbReference type="NCBI Taxonomy" id="5627"/>
    <lineage>
        <taxon>Eukaryota</taxon>
        <taxon>Fungi</taxon>
        <taxon>Dikarya</taxon>
        <taxon>Basidiomycota</taxon>
        <taxon>Agaricomycotina</taxon>
        <taxon>Agaricomycetes</taxon>
        <taxon>Polyporales</taxon>
        <taxon>Grifolaceae</taxon>
        <taxon>Grifola</taxon>
    </lineage>
</organism>
<dbReference type="PANTHER" id="PTHR10622:SF10">
    <property type="entry name" value="HET DOMAIN-CONTAINING PROTEIN"/>
    <property type="match status" value="1"/>
</dbReference>
<keyword evidence="4" id="KW-1185">Reference proteome</keyword>
<dbReference type="PANTHER" id="PTHR10622">
    <property type="entry name" value="HET DOMAIN-CONTAINING PROTEIN"/>
    <property type="match status" value="1"/>
</dbReference>
<evidence type="ECO:0000313" key="4">
    <source>
        <dbReference type="Proteomes" id="UP000092993"/>
    </source>
</evidence>
<dbReference type="AlphaFoldDB" id="A0A1C7M530"/>
<dbReference type="STRING" id="5627.A0A1C7M530"/>
<keyword evidence="1" id="KW-0812">Transmembrane</keyword>
<comment type="caution">
    <text evidence="3">The sequence shown here is derived from an EMBL/GenBank/DDBJ whole genome shotgun (WGS) entry which is preliminary data.</text>
</comment>
<feature type="domain" description="Heterokaryon incompatibility" evidence="2">
    <location>
        <begin position="142"/>
        <end position="198"/>
    </location>
</feature>
<reference evidence="3 4" key="1">
    <citation type="submission" date="2016-03" db="EMBL/GenBank/DDBJ databases">
        <title>Whole genome sequencing of Grifola frondosa 9006-11.</title>
        <authorList>
            <person name="Min B."/>
            <person name="Park H."/>
            <person name="Kim J.-G."/>
            <person name="Cho H."/>
            <person name="Oh Y.-L."/>
            <person name="Kong W.-S."/>
            <person name="Choi I.-G."/>
        </authorList>
    </citation>
    <scope>NUCLEOTIDE SEQUENCE [LARGE SCALE GENOMIC DNA]</scope>
    <source>
        <strain evidence="3 4">9006-11</strain>
    </source>
</reference>
<dbReference type="EMBL" id="LUGG01000010">
    <property type="protein sequence ID" value="OBZ71858.1"/>
    <property type="molecule type" value="Genomic_DNA"/>
</dbReference>
<dbReference type="Pfam" id="PF06985">
    <property type="entry name" value="HET"/>
    <property type="match status" value="1"/>
</dbReference>
<dbReference type="Proteomes" id="UP000092993">
    <property type="component" value="Unassembled WGS sequence"/>
</dbReference>
<gene>
    <name evidence="3" type="ORF">A0H81_08128</name>
</gene>